<name>A0A1I7NQ71_9HYPH</name>
<gene>
    <name evidence="1" type="ORF">SAMN04488557_2720</name>
</gene>
<dbReference type="EMBL" id="FPCH01000003">
    <property type="protein sequence ID" value="SFV36738.1"/>
    <property type="molecule type" value="Genomic_DNA"/>
</dbReference>
<reference evidence="2" key="1">
    <citation type="submission" date="2016-10" db="EMBL/GenBank/DDBJ databases">
        <authorList>
            <person name="Varghese N."/>
            <person name="Submissions S."/>
        </authorList>
    </citation>
    <scope>NUCLEOTIDE SEQUENCE [LARGE SCALE GENOMIC DNA]</scope>
    <source>
        <strain evidence="2">DSM 1565</strain>
    </source>
</reference>
<proteinExistence type="predicted"/>
<organism evidence="1 2">
    <name type="scientific">Hyphomicrobium facile</name>
    <dbReference type="NCBI Taxonomy" id="51670"/>
    <lineage>
        <taxon>Bacteria</taxon>
        <taxon>Pseudomonadati</taxon>
        <taxon>Pseudomonadota</taxon>
        <taxon>Alphaproteobacteria</taxon>
        <taxon>Hyphomicrobiales</taxon>
        <taxon>Hyphomicrobiaceae</taxon>
        <taxon>Hyphomicrobium</taxon>
    </lineage>
</organism>
<dbReference type="Proteomes" id="UP000199423">
    <property type="component" value="Unassembled WGS sequence"/>
</dbReference>
<dbReference type="OrthoDB" id="9924511at2"/>
<evidence type="ECO:0000313" key="2">
    <source>
        <dbReference type="Proteomes" id="UP000199423"/>
    </source>
</evidence>
<dbReference type="AlphaFoldDB" id="A0A1I7NQ71"/>
<accession>A0A1I7NQ71</accession>
<evidence type="ECO:0000313" key="1">
    <source>
        <dbReference type="EMBL" id="SFV36738.1"/>
    </source>
</evidence>
<keyword evidence="2" id="KW-1185">Reference proteome</keyword>
<protein>
    <submittedName>
        <fullName evidence="1">Uncharacterized protein</fullName>
    </submittedName>
</protein>
<sequence length="69" mass="7344">MDECNSKIVLSEAYSERLSDDEIAEMMAEAAMVDLLFQSGRISTLYLTGLAAAADASSEWQPEPAASAA</sequence>